<reference evidence="1" key="1">
    <citation type="journal article" date="2016" name="Ticks Tick Borne Dis.">
        <title>De novo assembly and annotation of the salivary gland transcriptome of Rhipicephalus appendiculatus male and female ticks during blood feeding.</title>
        <authorList>
            <person name="de Castro M.H."/>
            <person name="de Klerk D."/>
            <person name="Pienaar R."/>
            <person name="Latif A.A."/>
            <person name="Rees D.J."/>
            <person name="Mans B.J."/>
        </authorList>
    </citation>
    <scope>NUCLEOTIDE SEQUENCE</scope>
    <source>
        <tissue evidence="1">Salivary glands</tissue>
    </source>
</reference>
<dbReference type="AlphaFoldDB" id="A0A131YDF5"/>
<name>A0A131YDF5_RHIAP</name>
<dbReference type="EMBL" id="GEDV01011203">
    <property type="protein sequence ID" value="JAP77354.1"/>
    <property type="molecule type" value="Transcribed_RNA"/>
</dbReference>
<evidence type="ECO:0000313" key="1">
    <source>
        <dbReference type="EMBL" id="JAP77354.1"/>
    </source>
</evidence>
<protein>
    <submittedName>
        <fullName evidence="1">Uncharacterized protein</fullName>
    </submittedName>
</protein>
<proteinExistence type="predicted"/>
<accession>A0A131YDF5</accession>
<sequence length="134" mass="15287">MLPLVSRCSLFGFFSRGFSSVKTRVARIARRPAPSFASRYPLHLGGVKCMYVSAFNCLCAELFWGCAFVDCYFWKEVSAVFEERRKVVQGRLTMCTKEGKKLLVVCFRCSEALCLCFFLQRTLGLKKHAKDCLL</sequence>
<organism evidence="1">
    <name type="scientific">Rhipicephalus appendiculatus</name>
    <name type="common">Brown ear tick</name>
    <dbReference type="NCBI Taxonomy" id="34631"/>
    <lineage>
        <taxon>Eukaryota</taxon>
        <taxon>Metazoa</taxon>
        <taxon>Ecdysozoa</taxon>
        <taxon>Arthropoda</taxon>
        <taxon>Chelicerata</taxon>
        <taxon>Arachnida</taxon>
        <taxon>Acari</taxon>
        <taxon>Parasitiformes</taxon>
        <taxon>Ixodida</taxon>
        <taxon>Ixodoidea</taxon>
        <taxon>Ixodidae</taxon>
        <taxon>Rhipicephalinae</taxon>
        <taxon>Rhipicephalus</taxon>
        <taxon>Rhipicephalus</taxon>
    </lineage>
</organism>